<evidence type="ECO:0000313" key="9">
    <source>
        <dbReference type="EMBL" id="KAJ1725476.1"/>
    </source>
</evidence>
<comment type="caution">
    <text evidence="9">The sequence shown here is derived from an EMBL/GenBank/DDBJ whole genome shotgun (WGS) entry which is preliminary data.</text>
</comment>
<evidence type="ECO:0000256" key="6">
    <source>
        <dbReference type="ARBA" id="ARBA00072506"/>
    </source>
</evidence>
<comment type="subcellular location">
    <subcellularLocation>
        <location evidence="1">Nucleus</location>
    </subcellularLocation>
</comment>
<dbReference type="EMBL" id="JANBOI010002004">
    <property type="protein sequence ID" value="KAJ1725476.1"/>
    <property type="molecule type" value="Genomic_DNA"/>
</dbReference>
<dbReference type="Proteomes" id="UP001143981">
    <property type="component" value="Unassembled WGS sequence"/>
</dbReference>
<comment type="similarity">
    <text evidence="5">Belongs to the archaeal Rpo3/eukaryotic RPB3 RNA polymerase subunit family.</text>
</comment>
<dbReference type="PANTHER" id="PTHR11800">
    <property type="entry name" value="DNA-DIRECTED RNA POLYMERASE"/>
    <property type="match status" value="1"/>
</dbReference>
<proteinExistence type="inferred from homology"/>
<keyword evidence="4" id="KW-0539">Nucleus</keyword>
<evidence type="ECO:0000256" key="7">
    <source>
        <dbReference type="SAM" id="MobiDB-lite"/>
    </source>
</evidence>
<evidence type="ECO:0000256" key="3">
    <source>
        <dbReference type="ARBA" id="ARBA00023163"/>
    </source>
</evidence>
<dbReference type="InterPro" id="IPR036643">
    <property type="entry name" value="RNApol_insert_sf"/>
</dbReference>
<sequence length="239" mass="26737">MIAEVPTMAIDMVLFNENTSVLADEFFAHRLGLVPLVSTSVDQFKYSRDCTCGEYCKECSVEFTLHVKCTEPGTRVVHSSELISSNKDVVPVVDDNGRGVILLKLSKGQEINVHCVAKKGVAKEHAKWSPCAAVGFEYDPHNNLKHLDYWFEKGIKEEWPLSKNAEEETENDPSAPFDYNAEPTTFYFNVETIGSLDPQAVVIKATRVLQEKLGALQMALEEDQHPDTNANMDEADPWV</sequence>
<dbReference type="FunFam" id="2.170.120.12:FF:000002">
    <property type="entry name" value="DNA-directed RNA polymerase II subunit RPB3"/>
    <property type="match status" value="1"/>
</dbReference>
<dbReference type="GO" id="GO:0003899">
    <property type="term" value="F:DNA-directed RNA polymerase activity"/>
    <property type="evidence" value="ECO:0007669"/>
    <property type="project" value="InterPro"/>
</dbReference>
<evidence type="ECO:0000313" key="10">
    <source>
        <dbReference type="Proteomes" id="UP001143981"/>
    </source>
</evidence>
<evidence type="ECO:0000256" key="2">
    <source>
        <dbReference type="ARBA" id="ARBA00022478"/>
    </source>
</evidence>
<dbReference type="Pfam" id="PF01193">
    <property type="entry name" value="RNA_pol_L"/>
    <property type="match status" value="1"/>
</dbReference>
<keyword evidence="3" id="KW-0804">Transcription</keyword>
<dbReference type="AlphaFoldDB" id="A0A9W7Y242"/>
<dbReference type="CDD" id="cd07031">
    <property type="entry name" value="RNAP_II_RPB3"/>
    <property type="match status" value="1"/>
</dbReference>
<dbReference type="GO" id="GO:0046983">
    <property type="term" value="F:protein dimerization activity"/>
    <property type="evidence" value="ECO:0007669"/>
    <property type="project" value="InterPro"/>
</dbReference>
<dbReference type="InterPro" id="IPR011262">
    <property type="entry name" value="DNA-dir_RNA_pol_insert"/>
</dbReference>
<dbReference type="GO" id="GO:0006366">
    <property type="term" value="P:transcription by RNA polymerase II"/>
    <property type="evidence" value="ECO:0007669"/>
    <property type="project" value="TreeGrafter"/>
</dbReference>
<gene>
    <name evidence="9" type="primary">rpb3</name>
    <name evidence="9" type="ORF">LPJ61_005642</name>
</gene>
<dbReference type="InterPro" id="IPR036603">
    <property type="entry name" value="RBP11-like"/>
</dbReference>
<organism evidence="9 10">
    <name type="scientific">Coemansia biformis</name>
    <dbReference type="NCBI Taxonomy" id="1286918"/>
    <lineage>
        <taxon>Eukaryota</taxon>
        <taxon>Fungi</taxon>
        <taxon>Fungi incertae sedis</taxon>
        <taxon>Zoopagomycota</taxon>
        <taxon>Kickxellomycotina</taxon>
        <taxon>Kickxellomycetes</taxon>
        <taxon>Kickxellales</taxon>
        <taxon>Kickxellaceae</taxon>
        <taxon>Coemansia</taxon>
    </lineage>
</organism>
<feature type="domain" description="DNA-directed RNA polymerase RpoA/D/Rpb3-type" evidence="8">
    <location>
        <begin position="1"/>
        <end position="219"/>
    </location>
</feature>
<dbReference type="SMART" id="SM00662">
    <property type="entry name" value="RPOLD"/>
    <property type="match status" value="1"/>
</dbReference>
<evidence type="ECO:0000259" key="8">
    <source>
        <dbReference type="SMART" id="SM00662"/>
    </source>
</evidence>
<accession>A0A9W7Y242</accession>
<dbReference type="InterPro" id="IPR050518">
    <property type="entry name" value="Rpo3/RPB3_RNA_Pol_subunit"/>
</dbReference>
<evidence type="ECO:0000256" key="5">
    <source>
        <dbReference type="ARBA" id="ARBA00025804"/>
    </source>
</evidence>
<feature type="region of interest" description="Disordered" evidence="7">
    <location>
        <begin position="220"/>
        <end position="239"/>
    </location>
</feature>
<dbReference type="Pfam" id="PF01000">
    <property type="entry name" value="RNA_pol_A_bac"/>
    <property type="match status" value="1"/>
</dbReference>
<name>A0A9W7Y242_9FUNG</name>
<dbReference type="SUPFAM" id="SSF56553">
    <property type="entry name" value="Insert subdomain of RNA polymerase alpha subunit"/>
    <property type="match status" value="1"/>
</dbReference>
<dbReference type="SUPFAM" id="SSF55257">
    <property type="entry name" value="RBP11-like subunits of RNA polymerase"/>
    <property type="match status" value="1"/>
</dbReference>
<evidence type="ECO:0000256" key="1">
    <source>
        <dbReference type="ARBA" id="ARBA00004123"/>
    </source>
</evidence>
<dbReference type="OrthoDB" id="270173at2759"/>
<dbReference type="GO" id="GO:0005665">
    <property type="term" value="C:RNA polymerase II, core complex"/>
    <property type="evidence" value="ECO:0007669"/>
    <property type="project" value="TreeGrafter"/>
</dbReference>
<dbReference type="Gene3D" id="2.170.120.12">
    <property type="entry name" value="DNA-directed RNA polymerase, insert domain"/>
    <property type="match status" value="1"/>
</dbReference>
<protein>
    <recommendedName>
        <fullName evidence="6">DNA-directed RNA polymerase II subunit RPB3</fullName>
    </recommendedName>
</protein>
<dbReference type="PANTHER" id="PTHR11800:SF2">
    <property type="entry name" value="DNA-DIRECTED RNA POLYMERASE II SUBUNIT RPB3"/>
    <property type="match status" value="1"/>
</dbReference>
<dbReference type="NCBIfam" id="NF001988">
    <property type="entry name" value="PRK00783.1"/>
    <property type="match status" value="1"/>
</dbReference>
<keyword evidence="2" id="KW-0240">DNA-directed RNA polymerase</keyword>
<reference evidence="9" key="1">
    <citation type="submission" date="2022-07" db="EMBL/GenBank/DDBJ databases">
        <title>Phylogenomic reconstructions and comparative analyses of Kickxellomycotina fungi.</title>
        <authorList>
            <person name="Reynolds N.K."/>
            <person name="Stajich J.E."/>
            <person name="Barry K."/>
            <person name="Grigoriev I.V."/>
            <person name="Crous P."/>
            <person name="Smith M.E."/>
        </authorList>
    </citation>
    <scope>NUCLEOTIDE SEQUENCE</scope>
    <source>
        <strain evidence="9">BCRC 34381</strain>
    </source>
</reference>
<dbReference type="Gene3D" id="3.30.1360.10">
    <property type="entry name" value="RNA polymerase, RBP11-like subunit"/>
    <property type="match status" value="1"/>
</dbReference>
<keyword evidence="10" id="KW-1185">Reference proteome</keyword>
<dbReference type="InterPro" id="IPR011263">
    <property type="entry name" value="DNA-dir_RNA_pol_RpoA/D/Rpb3"/>
</dbReference>
<evidence type="ECO:0000256" key="4">
    <source>
        <dbReference type="ARBA" id="ARBA00023242"/>
    </source>
</evidence>